<feature type="chain" id="PRO_5020346708" description="Outer membrane protein with beta-barrel domain" evidence="1">
    <location>
        <begin position="19"/>
        <end position="193"/>
    </location>
</feature>
<comment type="caution">
    <text evidence="2">The sequence shown here is derived from an EMBL/GenBank/DDBJ whole genome shotgun (WGS) entry which is preliminary data.</text>
</comment>
<evidence type="ECO:0000313" key="2">
    <source>
        <dbReference type="EMBL" id="TDX00443.1"/>
    </source>
</evidence>
<name>A0A4V3GLR0_9BACT</name>
<dbReference type="SUPFAM" id="SSF56925">
    <property type="entry name" value="OMPA-like"/>
    <property type="match status" value="1"/>
</dbReference>
<gene>
    <name evidence="2" type="ORF">EDB95_1467</name>
</gene>
<evidence type="ECO:0000313" key="3">
    <source>
        <dbReference type="Proteomes" id="UP000294498"/>
    </source>
</evidence>
<dbReference type="InterPro" id="IPR011250">
    <property type="entry name" value="OMP/PagP_B-barrel"/>
</dbReference>
<dbReference type="Proteomes" id="UP000294498">
    <property type="component" value="Unassembled WGS sequence"/>
</dbReference>
<dbReference type="AlphaFoldDB" id="A0A4V3GLR0"/>
<proteinExistence type="predicted"/>
<feature type="signal peptide" evidence="1">
    <location>
        <begin position="1"/>
        <end position="18"/>
    </location>
</feature>
<organism evidence="2 3">
    <name type="scientific">Dinghuibacter silviterrae</name>
    <dbReference type="NCBI Taxonomy" id="1539049"/>
    <lineage>
        <taxon>Bacteria</taxon>
        <taxon>Pseudomonadati</taxon>
        <taxon>Bacteroidota</taxon>
        <taxon>Chitinophagia</taxon>
        <taxon>Chitinophagales</taxon>
        <taxon>Chitinophagaceae</taxon>
        <taxon>Dinghuibacter</taxon>
    </lineage>
</organism>
<keyword evidence="3" id="KW-1185">Reference proteome</keyword>
<sequence length="193" mass="21049">MKLFLLCVTTLLSLGASAQKWSLALSSGGAFPMGTFAHLMPASSSANAKTGWNYQGEASFGAFHGFGLDMLGGYQRNEDAWMPGTHYDTWRFLAGPSYGVHLGGRWALKTRALAGLVHFKEPEGYSVRSSFAWGGGLELRYKLVKHWFLLGSADFVQSRFRVPVISNEVPPVVSDRPFTFSSLNTAVGLGYTL</sequence>
<reference evidence="2 3" key="1">
    <citation type="submission" date="2019-03" db="EMBL/GenBank/DDBJ databases">
        <title>Genomic Encyclopedia of Type Strains, Phase IV (KMG-IV): sequencing the most valuable type-strain genomes for metagenomic binning, comparative biology and taxonomic classification.</title>
        <authorList>
            <person name="Goeker M."/>
        </authorList>
    </citation>
    <scope>NUCLEOTIDE SEQUENCE [LARGE SCALE GENOMIC DNA]</scope>
    <source>
        <strain evidence="2 3">DSM 100059</strain>
    </source>
</reference>
<protein>
    <recommendedName>
        <fullName evidence="4">Outer membrane protein with beta-barrel domain</fullName>
    </recommendedName>
</protein>
<dbReference type="EMBL" id="SODV01000001">
    <property type="protein sequence ID" value="TDX00443.1"/>
    <property type="molecule type" value="Genomic_DNA"/>
</dbReference>
<evidence type="ECO:0008006" key="4">
    <source>
        <dbReference type="Google" id="ProtNLM"/>
    </source>
</evidence>
<accession>A0A4V3GLR0</accession>
<evidence type="ECO:0000256" key="1">
    <source>
        <dbReference type="SAM" id="SignalP"/>
    </source>
</evidence>
<keyword evidence="1" id="KW-0732">Signal</keyword>
<dbReference type="RefSeq" id="WP_133992114.1">
    <property type="nucleotide sequence ID" value="NZ_SODV01000001.1"/>
</dbReference>